<reference evidence="1 2" key="1">
    <citation type="submission" date="2024-02" db="EMBL/GenBank/DDBJ databases">
        <title>First draft genome assembly of two strains of Seiridium cardinale.</title>
        <authorList>
            <person name="Emiliani G."/>
            <person name="Scali E."/>
        </authorList>
    </citation>
    <scope>NUCLEOTIDE SEQUENCE [LARGE SCALE GENOMIC DNA]</scope>
    <source>
        <strain evidence="1 2">BM-138-000479</strain>
    </source>
</reference>
<dbReference type="EMBL" id="JARVKM010000001">
    <property type="protein sequence ID" value="KAK9783750.1"/>
    <property type="molecule type" value="Genomic_DNA"/>
</dbReference>
<organism evidence="1 2">
    <name type="scientific">Seiridium cardinale</name>
    <dbReference type="NCBI Taxonomy" id="138064"/>
    <lineage>
        <taxon>Eukaryota</taxon>
        <taxon>Fungi</taxon>
        <taxon>Dikarya</taxon>
        <taxon>Ascomycota</taxon>
        <taxon>Pezizomycotina</taxon>
        <taxon>Sordariomycetes</taxon>
        <taxon>Xylariomycetidae</taxon>
        <taxon>Amphisphaeriales</taxon>
        <taxon>Sporocadaceae</taxon>
        <taxon>Seiridium</taxon>
    </lineage>
</organism>
<protein>
    <submittedName>
        <fullName evidence="1">Heterokaryon incompatibility</fullName>
    </submittedName>
</protein>
<proteinExistence type="predicted"/>
<comment type="caution">
    <text evidence="1">The sequence shown here is derived from an EMBL/GenBank/DDBJ whole genome shotgun (WGS) entry which is preliminary data.</text>
</comment>
<dbReference type="Proteomes" id="UP001465668">
    <property type="component" value="Unassembled WGS sequence"/>
</dbReference>
<dbReference type="PANTHER" id="PTHR33112">
    <property type="entry name" value="DOMAIN PROTEIN, PUTATIVE-RELATED"/>
    <property type="match status" value="1"/>
</dbReference>
<evidence type="ECO:0000313" key="1">
    <source>
        <dbReference type="EMBL" id="KAK9783750.1"/>
    </source>
</evidence>
<accession>A0ABR2Y957</accession>
<dbReference type="PANTHER" id="PTHR33112:SF16">
    <property type="entry name" value="HETEROKARYON INCOMPATIBILITY DOMAIN-CONTAINING PROTEIN"/>
    <property type="match status" value="1"/>
</dbReference>
<evidence type="ECO:0000313" key="2">
    <source>
        <dbReference type="Proteomes" id="UP001465668"/>
    </source>
</evidence>
<gene>
    <name evidence="1" type="ORF">SCAR479_00309</name>
</gene>
<name>A0ABR2Y957_9PEZI</name>
<keyword evidence="2" id="KW-1185">Reference proteome</keyword>
<sequence length="250" mass="28432">MQLPGFGRSRQNEASKLALVYEHAAIIAASCASDDDQGFLRKRDALGIQPLRLRSSKLLPDSSMHIEGDGPRDESKQGKLGHLADSGWAVQEFLLSRRVIDFAAQQIHWDCREVEANEPWPAGRHGTFGLSRPAIYPGAFREHWSASYRWSEVVEHYSSRRLTYSRDKLPAISVLAEEMARLTGNSLGPYLAGIWQSNILRELCWHVYDESARFPLTYRASSWSWASLDAFVYNTKEFHDREDPDVHLAE</sequence>